<comment type="caution">
    <text evidence="8">The sequence shown here is derived from an EMBL/GenBank/DDBJ whole genome shotgun (WGS) entry which is preliminary data.</text>
</comment>
<evidence type="ECO:0000256" key="5">
    <source>
        <dbReference type="ARBA" id="ARBA00022989"/>
    </source>
</evidence>
<accession>A0A9P7MEC6</accession>
<feature type="transmembrane region" description="Helical" evidence="7">
    <location>
        <begin position="110"/>
        <end position="134"/>
    </location>
</feature>
<dbReference type="InterPro" id="IPR039020">
    <property type="entry name" value="PaxB-like"/>
</dbReference>
<keyword evidence="5 7" id="KW-1133">Transmembrane helix</keyword>
<evidence type="ECO:0000256" key="7">
    <source>
        <dbReference type="SAM" id="Phobius"/>
    </source>
</evidence>
<dbReference type="Pfam" id="PF25129">
    <property type="entry name" value="Pyr4-TMTC"/>
    <property type="match status" value="1"/>
</dbReference>
<proteinExistence type="inferred from homology"/>
<comment type="subcellular location">
    <subcellularLocation>
        <location evidence="1">Membrane</location>
        <topology evidence="1">Multi-pass membrane protein</topology>
    </subcellularLocation>
</comment>
<dbReference type="PANTHER" id="PTHR42038:SF2">
    <property type="entry name" value="TERPENE CYCLASE AUSL"/>
    <property type="match status" value="1"/>
</dbReference>
<keyword evidence="9" id="KW-1185">Reference proteome</keyword>
<organism evidence="8 9">
    <name type="scientific">Claviceps pazoutovae</name>
    <dbReference type="NCBI Taxonomy" id="1649127"/>
    <lineage>
        <taxon>Eukaryota</taxon>
        <taxon>Fungi</taxon>
        <taxon>Dikarya</taxon>
        <taxon>Ascomycota</taxon>
        <taxon>Pezizomycotina</taxon>
        <taxon>Sordariomycetes</taxon>
        <taxon>Hypocreomycetidae</taxon>
        <taxon>Hypocreales</taxon>
        <taxon>Clavicipitaceae</taxon>
        <taxon>Claviceps</taxon>
    </lineage>
</organism>
<evidence type="ECO:0008006" key="10">
    <source>
        <dbReference type="Google" id="ProtNLM"/>
    </source>
</evidence>
<dbReference type="PANTHER" id="PTHR42038">
    <property type="match status" value="1"/>
</dbReference>
<feature type="transmembrane region" description="Helical" evidence="7">
    <location>
        <begin position="174"/>
        <end position="195"/>
    </location>
</feature>
<reference evidence="8 9" key="1">
    <citation type="journal article" date="2020" name="bioRxiv">
        <title>Whole genome comparisons of ergot fungi reveals the divergence and evolution of species within the genus Claviceps are the result of varying mechanisms driving genome evolution and host range expansion.</title>
        <authorList>
            <person name="Wyka S.A."/>
            <person name="Mondo S.J."/>
            <person name="Liu M."/>
            <person name="Dettman J."/>
            <person name="Nalam V."/>
            <person name="Broders K.D."/>
        </authorList>
    </citation>
    <scope>NUCLEOTIDE SEQUENCE [LARGE SCALE GENOMIC DNA]</scope>
    <source>
        <strain evidence="8 9">CCC 1485</strain>
    </source>
</reference>
<feature type="transmembrane region" description="Helical" evidence="7">
    <location>
        <begin position="52"/>
        <end position="73"/>
    </location>
</feature>
<evidence type="ECO:0000256" key="3">
    <source>
        <dbReference type="ARBA" id="ARBA00006757"/>
    </source>
</evidence>
<dbReference type="OrthoDB" id="5294024at2759"/>
<dbReference type="Proteomes" id="UP000706124">
    <property type="component" value="Unassembled WGS sequence"/>
</dbReference>
<evidence type="ECO:0000313" key="9">
    <source>
        <dbReference type="Proteomes" id="UP000706124"/>
    </source>
</evidence>
<comment type="similarity">
    <text evidence="3">Belongs to the paxB family.</text>
</comment>
<dbReference type="AlphaFoldDB" id="A0A9P7MEC6"/>
<evidence type="ECO:0000256" key="2">
    <source>
        <dbReference type="ARBA" id="ARBA00005179"/>
    </source>
</evidence>
<evidence type="ECO:0000256" key="4">
    <source>
        <dbReference type="ARBA" id="ARBA00022692"/>
    </source>
</evidence>
<protein>
    <recommendedName>
        <fullName evidence="10">IdtB</fullName>
    </recommendedName>
</protein>
<gene>
    <name evidence="8" type="ORF">E4U60_000550</name>
</gene>
<keyword evidence="6 7" id="KW-0472">Membrane</keyword>
<feature type="transmembrane region" description="Helical" evidence="7">
    <location>
        <begin position="79"/>
        <end position="98"/>
    </location>
</feature>
<dbReference type="GO" id="GO:0016829">
    <property type="term" value="F:lyase activity"/>
    <property type="evidence" value="ECO:0007669"/>
    <property type="project" value="InterPro"/>
</dbReference>
<feature type="transmembrane region" description="Helical" evidence="7">
    <location>
        <begin position="140"/>
        <end position="162"/>
    </location>
</feature>
<name>A0A9P7MEC6_9HYPO</name>
<keyword evidence="4 7" id="KW-0812">Transmembrane</keyword>
<evidence type="ECO:0000256" key="6">
    <source>
        <dbReference type="ARBA" id="ARBA00023136"/>
    </source>
</evidence>
<feature type="transmembrane region" description="Helical" evidence="7">
    <location>
        <begin position="207"/>
        <end position="229"/>
    </location>
</feature>
<dbReference type="EMBL" id="SRPO01000116">
    <property type="protein sequence ID" value="KAG5940361.1"/>
    <property type="molecule type" value="Genomic_DNA"/>
</dbReference>
<evidence type="ECO:0000313" key="8">
    <source>
        <dbReference type="EMBL" id="KAG5940361.1"/>
    </source>
</evidence>
<evidence type="ECO:0000256" key="1">
    <source>
        <dbReference type="ARBA" id="ARBA00004141"/>
    </source>
</evidence>
<comment type="pathway">
    <text evidence="2">Secondary metabolite biosynthesis.</text>
</comment>
<sequence length="241" mass="26813">MDGFSSSLRPPPEYEKVQWLADSFAALMGLGWIINYVFMVRMSIKGEPHSMALIPLCNNIAWELAYTAVYPSANRVERSVFAIGAMLNLFIMAGAVRSARIEWRQHSPMLTEYAGCILLVGVMVCFTGHVALAMEIGPGLAYTWGAVVCQLALSIGGVCQLLERNSTAGTSWMLWSSRFLGSCCTVGFAYIRWKYWPEAYGWLLSPLILWSLAIFLLADVTYGVCLLLVTRAETRRMGKLE</sequence>
<feature type="transmembrane region" description="Helical" evidence="7">
    <location>
        <begin position="20"/>
        <end position="40"/>
    </location>
</feature>
<dbReference type="GO" id="GO:0016020">
    <property type="term" value="C:membrane"/>
    <property type="evidence" value="ECO:0007669"/>
    <property type="project" value="UniProtKB-SubCell"/>
</dbReference>